<dbReference type="PROSITE" id="PS50977">
    <property type="entry name" value="HTH_TETR_2"/>
    <property type="match status" value="1"/>
</dbReference>
<dbReference type="PATRIC" id="fig|1354337.4.peg.2742"/>
<evidence type="ECO:0000313" key="5">
    <source>
        <dbReference type="Proteomes" id="UP000094023"/>
    </source>
</evidence>
<dbReference type="Pfam" id="PF00440">
    <property type="entry name" value="TetR_N"/>
    <property type="match status" value="1"/>
</dbReference>
<dbReference type="AlphaFoldDB" id="A0A198FGW8"/>
<dbReference type="OrthoDB" id="2356263at2"/>
<keyword evidence="1 2" id="KW-0238">DNA-binding</keyword>
<dbReference type="GO" id="GO:0000976">
    <property type="term" value="F:transcription cis-regulatory region binding"/>
    <property type="evidence" value="ECO:0007669"/>
    <property type="project" value="TreeGrafter"/>
</dbReference>
<dbReference type="InterPro" id="IPR036271">
    <property type="entry name" value="Tet_transcr_reg_TetR-rel_C_sf"/>
</dbReference>
<dbReference type="Gene3D" id="1.10.357.10">
    <property type="entry name" value="Tetracycline Repressor, domain 2"/>
    <property type="match status" value="1"/>
</dbReference>
<feature type="DNA-binding region" description="H-T-H motif" evidence="2">
    <location>
        <begin position="35"/>
        <end position="54"/>
    </location>
</feature>
<dbReference type="Gene3D" id="1.10.10.60">
    <property type="entry name" value="Homeodomain-like"/>
    <property type="match status" value="1"/>
</dbReference>
<organism evidence="4 5">
    <name type="scientific">Proteus myxofaciens ATCC 19692</name>
    <dbReference type="NCBI Taxonomy" id="1354337"/>
    <lineage>
        <taxon>Bacteria</taxon>
        <taxon>Pseudomonadati</taxon>
        <taxon>Pseudomonadota</taxon>
        <taxon>Gammaproteobacteria</taxon>
        <taxon>Enterobacterales</taxon>
        <taxon>Morganellaceae</taxon>
        <taxon>Proteus</taxon>
    </lineage>
</organism>
<evidence type="ECO:0000259" key="3">
    <source>
        <dbReference type="PROSITE" id="PS50977"/>
    </source>
</evidence>
<reference evidence="4 5" key="1">
    <citation type="submission" date="2016-04" db="EMBL/GenBank/DDBJ databases">
        <title>ATOL: Assembling a taxonomically balanced genome-scale reconstruction of the evolutionary history of the Enterobacteriaceae.</title>
        <authorList>
            <person name="Plunkett G.III."/>
            <person name="Neeno-Eckwall E.C."/>
            <person name="Glasner J.D."/>
            <person name="Perna N.T."/>
        </authorList>
    </citation>
    <scope>NUCLEOTIDE SEQUENCE [LARGE SCALE GENOMIC DNA]</scope>
    <source>
        <strain evidence="4 5">ATCC 19692</strain>
    </source>
</reference>
<dbReference type="InterPro" id="IPR050109">
    <property type="entry name" value="HTH-type_TetR-like_transc_reg"/>
</dbReference>
<dbReference type="SUPFAM" id="SSF48498">
    <property type="entry name" value="Tetracyclin repressor-like, C-terminal domain"/>
    <property type="match status" value="1"/>
</dbReference>
<dbReference type="PANTHER" id="PTHR30055">
    <property type="entry name" value="HTH-TYPE TRANSCRIPTIONAL REGULATOR RUTR"/>
    <property type="match status" value="1"/>
</dbReference>
<evidence type="ECO:0000256" key="1">
    <source>
        <dbReference type="ARBA" id="ARBA00023125"/>
    </source>
</evidence>
<accession>A0A198FGW8</accession>
<dbReference type="EMBL" id="LXEN01000132">
    <property type="protein sequence ID" value="OAT24162.1"/>
    <property type="molecule type" value="Genomic_DNA"/>
</dbReference>
<dbReference type="Proteomes" id="UP000094023">
    <property type="component" value="Unassembled WGS sequence"/>
</dbReference>
<keyword evidence="5" id="KW-1185">Reference proteome</keyword>
<name>A0A198FGW8_9GAMM</name>
<dbReference type="STRING" id="1354337.M983_2675"/>
<dbReference type="SUPFAM" id="SSF46689">
    <property type="entry name" value="Homeodomain-like"/>
    <property type="match status" value="1"/>
</dbReference>
<gene>
    <name evidence="4" type="ORF">M983_2675</name>
</gene>
<dbReference type="NCBIfam" id="NF008587">
    <property type="entry name" value="PRK11552.1"/>
    <property type="match status" value="1"/>
</dbReference>
<dbReference type="RefSeq" id="WP_066751928.1">
    <property type="nucleotide sequence ID" value="NZ_LXEN01000132.1"/>
</dbReference>
<dbReference type="InterPro" id="IPR015292">
    <property type="entry name" value="Tscrpt_reg_YbiH_C"/>
</dbReference>
<dbReference type="InterPro" id="IPR001647">
    <property type="entry name" value="HTH_TetR"/>
</dbReference>
<proteinExistence type="predicted"/>
<sequence>MSEPHQKTTRGELAKRQLLEAACEIFGKNGPDGATTRQIAQAAQQNIAAIAYYFGSKDGLYLAVAQYIADLIRLDFEPTVVVLDEYLEKSDPTADLPALQQLITDSFLQYAQLVLDKANIHLSRIMAREQLVPTEAYSLIHQQALSPLLTRINKLLALYIGLDATLPATMLHTHAILGEVLSFRLVRETILRQTGWDRIGKNEYQIISNTLRTHITILLNGLREIYINNAKA</sequence>
<dbReference type="Pfam" id="PF09209">
    <property type="entry name" value="CecR_C"/>
    <property type="match status" value="1"/>
</dbReference>
<protein>
    <submittedName>
        <fullName evidence="4">TetR family transcriptional regulator</fullName>
    </submittedName>
</protein>
<dbReference type="PANTHER" id="PTHR30055:SF146">
    <property type="entry name" value="HTH-TYPE TRANSCRIPTIONAL DUAL REGULATOR CECR"/>
    <property type="match status" value="1"/>
</dbReference>
<evidence type="ECO:0000313" key="4">
    <source>
        <dbReference type="EMBL" id="OAT24162.1"/>
    </source>
</evidence>
<dbReference type="GO" id="GO:0003700">
    <property type="term" value="F:DNA-binding transcription factor activity"/>
    <property type="evidence" value="ECO:0007669"/>
    <property type="project" value="TreeGrafter"/>
</dbReference>
<dbReference type="InterPro" id="IPR009057">
    <property type="entry name" value="Homeodomain-like_sf"/>
</dbReference>
<comment type="caution">
    <text evidence="4">The sequence shown here is derived from an EMBL/GenBank/DDBJ whole genome shotgun (WGS) entry which is preliminary data.</text>
</comment>
<feature type="domain" description="HTH tetR-type" evidence="3">
    <location>
        <begin position="12"/>
        <end position="72"/>
    </location>
</feature>
<evidence type="ECO:0000256" key="2">
    <source>
        <dbReference type="PROSITE-ProRule" id="PRU00335"/>
    </source>
</evidence>